<evidence type="ECO:0000313" key="3">
    <source>
        <dbReference type="Proteomes" id="UP000789375"/>
    </source>
</evidence>
<gene>
    <name evidence="2" type="ORF">FMOSSE_LOCUS13150</name>
</gene>
<proteinExistence type="predicted"/>
<sequence>ITTIMSNIFKKDGFDYFTQTFVGDWNPLDYHIFWKNTLSVELDKATVTRAFNEQVEWFIANGVENEQEKAKYLKEQFHANRARLEFFESQKGGRVYLFWEEEMHAKKLDIIEKNASIKIRSFQGSESEKIRFDDNVANTSSKGTSSDRVDSTERLRANEKSVYENNLKRKRDDDESDYQGLTLLFDESSEDALIESIDEKLLEQENKLPRASGNSSSKVRQKIMDANIIEAFQKYENKIPKARRIFTPAYWGVMDLTRESLFDCKQLTEEDIMQVSQEFADKISWKTIPPEKNIQEYFDNNCEKKMIDNHDIKKLDVNIQFMKSDVHSFQGMMTEEELKMSSTFPLFRGVFNSDKIKNAWGEIQALSTNDARNEGGNPFKKARIGRRVDMKSTLIKTSNKFEVIYGEVAGGLGPFGLPTACRRKRYLDKVKLMIIMRDSINRLLKECKYVSNEERMNLIVYGWLQIGLEVNFYAMDWLGAGIYRFGLVDRCRLPSDEDEFGMLEDSYCILKLLENKVLEIEKVVKKLLLENTKGKRRQTTSRTEAELNENRTPQKIKPNLYKLGNVW</sequence>
<organism evidence="2 3">
    <name type="scientific">Funneliformis mosseae</name>
    <name type="common">Endomycorrhizal fungus</name>
    <name type="synonym">Glomus mosseae</name>
    <dbReference type="NCBI Taxonomy" id="27381"/>
    <lineage>
        <taxon>Eukaryota</taxon>
        <taxon>Fungi</taxon>
        <taxon>Fungi incertae sedis</taxon>
        <taxon>Mucoromycota</taxon>
        <taxon>Glomeromycotina</taxon>
        <taxon>Glomeromycetes</taxon>
        <taxon>Glomerales</taxon>
        <taxon>Glomeraceae</taxon>
        <taxon>Funneliformis</taxon>
    </lineage>
</organism>
<dbReference type="EMBL" id="CAJVPP010007300">
    <property type="protein sequence ID" value="CAG8687179.1"/>
    <property type="molecule type" value="Genomic_DNA"/>
</dbReference>
<reference evidence="2" key="1">
    <citation type="submission" date="2021-06" db="EMBL/GenBank/DDBJ databases">
        <authorList>
            <person name="Kallberg Y."/>
            <person name="Tangrot J."/>
            <person name="Rosling A."/>
        </authorList>
    </citation>
    <scope>NUCLEOTIDE SEQUENCE</scope>
    <source>
        <strain evidence="2">87-6 pot B 2015</strain>
    </source>
</reference>
<feature type="compositionally biased region" description="Basic and acidic residues" evidence="1">
    <location>
        <begin position="145"/>
        <end position="155"/>
    </location>
</feature>
<feature type="region of interest" description="Disordered" evidence="1">
    <location>
        <begin position="133"/>
        <end position="155"/>
    </location>
</feature>
<evidence type="ECO:0000313" key="2">
    <source>
        <dbReference type="EMBL" id="CAG8687179.1"/>
    </source>
</evidence>
<evidence type="ECO:0000256" key="1">
    <source>
        <dbReference type="SAM" id="MobiDB-lite"/>
    </source>
</evidence>
<accession>A0A9N9HFY0</accession>
<keyword evidence="3" id="KW-1185">Reference proteome</keyword>
<feature type="non-terminal residue" evidence="2">
    <location>
        <position position="567"/>
    </location>
</feature>
<comment type="caution">
    <text evidence="2">The sequence shown here is derived from an EMBL/GenBank/DDBJ whole genome shotgun (WGS) entry which is preliminary data.</text>
</comment>
<name>A0A9N9HFY0_FUNMO</name>
<protein>
    <submittedName>
        <fullName evidence="2">12835_t:CDS:1</fullName>
    </submittedName>
</protein>
<dbReference type="Proteomes" id="UP000789375">
    <property type="component" value="Unassembled WGS sequence"/>
</dbReference>
<dbReference type="AlphaFoldDB" id="A0A9N9HFY0"/>